<keyword evidence="2" id="KW-1185">Reference proteome</keyword>
<name>A0A3P7J5K7_STRVU</name>
<evidence type="ECO:0000313" key="2">
    <source>
        <dbReference type="Proteomes" id="UP000270094"/>
    </source>
</evidence>
<gene>
    <name evidence="1" type="ORF">SVUK_LOCUS10067</name>
</gene>
<proteinExistence type="predicted"/>
<accession>A0A3P7J5K7</accession>
<dbReference type="OrthoDB" id="5829669at2759"/>
<dbReference type="EMBL" id="UYYB01094899">
    <property type="protein sequence ID" value="VDM75069.1"/>
    <property type="molecule type" value="Genomic_DNA"/>
</dbReference>
<sequence>MESKKKVMGVEKLACTGLMLGDSGFLKRIVLADVGHSTLHPNYICSLVLSNWSRYGLPHAYGDSMIADDTCLDDERLTGHVPCSTPCMTINITAVGGKHDGKVQIDRNSPVLVN</sequence>
<reference evidence="1 2" key="1">
    <citation type="submission" date="2018-11" db="EMBL/GenBank/DDBJ databases">
        <authorList>
            <consortium name="Pathogen Informatics"/>
        </authorList>
    </citation>
    <scope>NUCLEOTIDE SEQUENCE [LARGE SCALE GENOMIC DNA]</scope>
</reference>
<dbReference type="AlphaFoldDB" id="A0A3P7J5K7"/>
<dbReference type="Proteomes" id="UP000270094">
    <property type="component" value="Unassembled WGS sequence"/>
</dbReference>
<evidence type="ECO:0000313" key="1">
    <source>
        <dbReference type="EMBL" id="VDM75069.1"/>
    </source>
</evidence>
<organism evidence="1 2">
    <name type="scientific">Strongylus vulgaris</name>
    <name type="common">Blood worm</name>
    <dbReference type="NCBI Taxonomy" id="40348"/>
    <lineage>
        <taxon>Eukaryota</taxon>
        <taxon>Metazoa</taxon>
        <taxon>Ecdysozoa</taxon>
        <taxon>Nematoda</taxon>
        <taxon>Chromadorea</taxon>
        <taxon>Rhabditida</taxon>
        <taxon>Rhabditina</taxon>
        <taxon>Rhabditomorpha</taxon>
        <taxon>Strongyloidea</taxon>
        <taxon>Strongylidae</taxon>
        <taxon>Strongylus</taxon>
    </lineage>
</organism>
<protein>
    <submittedName>
        <fullName evidence="1">Uncharacterized protein</fullName>
    </submittedName>
</protein>